<evidence type="ECO:0000313" key="2">
    <source>
        <dbReference type="Proteomes" id="UP001497516"/>
    </source>
</evidence>
<reference evidence="1 2" key="1">
    <citation type="submission" date="2024-04" db="EMBL/GenBank/DDBJ databases">
        <authorList>
            <person name="Fracassetti M."/>
        </authorList>
    </citation>
    <scope>NUCLEOTIDE SEQUENCE [LARGE SCALE GENOMIC DNA]</scope>
</reference>
<dbReference type="AlphaFoldDB" id="A0AAV2F7K0"/>
<gene>
    <name evidence="1" type="ORF">LTRI10_LOCUS34452</name>
</gene>
<accession>A0AAV2F7K0</accession>
<proteinExistence type="predicted"/>
<protein>
    <submittedName>
        <fullName evidence="1">Uncharacterized protein</fullName>
    </submittedName>
</protein>
<dbReference type="EMBL" id="OZ034819">
    <property type="protein sequence ID" value="CAL1393917.1"/>
    <property type="molecule type" value="Genomic_DNA"/>
</dbReference>
<dbReference type="Proteomes" id="UP001497516">
    <property type="component" value="Chromosome 6"/>
</dbReference>
<name>A0AAV2F7K0_9ROSI</name>
<keyword evidence="2" id="KW-1185">Reference proteome</keyword>
<organism evidence="1 2">
    <name type="scientific">Linum trigynum</name>
    <dbReference type="NCBI Taxonomy" id="586398"/>
    <lineage>
        <taxon>Eukaryota</taxon>
        <taxon>Viridiplantae</taxon>
        <taxon>Streptophyta</taxon>
        <taxon>Embryophyta</taxon>
        <taxon>Tracheophyta</taxon>
        <taxon>Spermatophyta</taxon>
        <taxon>Magnoliopsida</taxon>
        <taxon>eudicotyledons</taxon>
        <taxon>Gunneridae</taxon>
        <taxon>Pentapetalae</taxon>
        <taxon>rosids</taxon>
        <taxon>fabids</taxon>
        <taxon>Malpighiales</taxon>
        <taxon>Linaceae</taxon>
        <taxon>Linum</taxon>
    </lineage>
</organism>
<evidence type="ECO:0000313" key="1">
    <source>
        <dbReference type="EMBL" id="CAL1393917.1"/>
    </source>
</evidence>
<sequence>MAESAALWRAMPEAGERLASGREMAAGVVRAAAGRVRGLDSRRLVAMQSKRKGTRGGVEWLSDRLG</sequence>